<keyword evidence="8" id="KW-0902">Two-component regulatory system</keyword>
<evidence type="ECO:0000256" key="1">
    <source>
        <dbReference type="ARBA" id="ARBA00000085"/>
    </source>
</evidence>
<evidence type="ECO:0000259" key="11">
    <source>
        <dbReference type="Pfam" id="PF02518"/>
    </source>
</evidence>
<evidence type="ECO:0000256" key="6">
    <source>
        <dbReference type="ARBA" id="ARBA00022777"/>
    </source>
</evidence>
<evidence type="ECO:0000256" key="7">
    <source>
        <dbReference type="ARBA" id="ARBA00022840"/>
    </source>
</evidence>
<evidence type="ECO:0000256" key="2">
    <source>
        <dbReference type="ARBA" id="ARBA00012438"/>
    </source>
</evidence>
<proteinExistence type="predicted"/>
<dbReference type="PANTHER" id="PTHR24421:SF10">
    <property type="entry name" value="NITRATE_NITRITE SENSOR PROTEIN NARQ"/>
    <property type="match status" value="1"/>
</dbReference>
<evidence type="ECO:0000256" key="4">
    <source>
        <dbReference type="ARBA" id="ARBA00022679"/>
    </source>
</evidence>
<dbReference type="Proteomes" id="UP000624709">
    <property type="component" value="Unassembled WGS sequence"/>
</dbReference>
<dbReference type="InterPro" id="IPR036890">
    <property type="entry name" value="HATPase_C_sf"/>
</dbReference>
<feature type="domain" description="Signal transduction histidine kinase subgroup 3 dimerisation and phosphoacceptor" evidence="12">
    <location>
        <begin position="205"/>
        <end position="270"/>
    </location>
</feature>
<dbReference type="EMBL" id="BOMS01000088">
    <property type="protein sequence ID" value="GIE69441.1"/>
    <property type="molecule type" value="Genomic_DNA"/>
</dbReference>
<keyword evidence="5" id="KW-0547">Nucleotide-binding</keyword>
<sequence length="406" mass="42093">MDSASARAWWAATADPLPRAATRWRAWLPHVLVAGFAVLTAAVTTGLAFSQPVSGADLTVSLLACAAVVLAVFRPVPAWWSAILILIAGALTTGPPYPWGYLAMLPAAGVLFLLALRVRARVLFASLAVGLLALLAATGFDIGEHRGYGVLGLLTGTDPGRVTLLLAGVAGAGALRRTRRVSSARLAAQVTLNADERARRMLLEERGRIARELHDVVAHHLSVISIQAQVAPHLVTDPPAELRENLTGIRQNALDALTELRRVLGVLRAGTAPHAPQPALADLGELVANVRAAGPAVAIEVTGTPRPLSPGVELSAYRIVQEALSNAIRHAPGAPVRVRIAYRPASLGVRIGNAAPARPGQPSPGAGHGLPGMRERAAMLDGDLAAGPTPDGGYEVSVTLPAPAAP</sequence>
<feature type="transmembrane region" description="Helical" evidence="10">
    <location>
        <begin position="27"/>
        <end position="49"/>
    </location>
</feature>
<evidence type="ECO:0000256" key="8">
    <source>
        <dbReference type="ARBA" id="ARBA00023012"/>
    </source>
</evidence>
<dbReference type="Pfam" id="PF02518">
    <property type="entry name" value="HATPase_c"/>
    <property type="match status" value="1"/>
</dbReference>
<evidence type="ECO:0000256" key="5">
    <source>
        <dbReference type="ARBA" id="ARBA00022741"/>
    </source>
</evidence>
<evidence type="ECO:0000256" key="10">
    <source>
        <dbReference type="SAM" id="Phobius"/>
    </source>
</evidence>
<keyword evidence="4" id="KW-0808">Transferase</keyword>
<dbReference type="CDD" id="cd16917">
    <property type="entry name" value="HATPase_UhpB-NarQ-NarX-like"/>
    <property type="match status" value="1"/>
</dbReference>
<comment type="caution">
    <text evidence="13">The sequence shown here is derived from an EMBL/GenBank/DDBJ whole genome shotgun (WGS) entry which is preliminary data.</text>
</comment>
<accession>A0ABQ4BFI8</accession>
<keyword evidence="10" id="KW-0472">Membrane</keyword>
<dbReference type="GO" id="GO:0016301">
    <property type="term" value="F:kinase activity"/>
    <property type="evidence" value="ECO:0007669"/>
    <property type="project" value="UniProtKB-KW"/>
</dbReference>
<reference evidence="13 14" key="1">
    <citation type="submission" date="2021-01" db="EMBL/GenBank/DDBJ databases">
        <title>Whole genome shotgun sequence of Actinoplanes palleronii NBRC 14916.</title>
        <authorList>
            <person name="Komaki H."/>
            <person name="Tamura T."/>
        </authorList>
    </citation>
    <scope>NUCLEOTIDE SEQUENCE [LARGE SCALE GENOMIC DNA]</scope>
    <source>
        <strain evidence="13 14">NBRC 14916</strain>
    </source>
</reference>
<keyword evidence="3" id="KW-0597">Phosphoprotein</keyword>
<dbReference type="InterPro" id="IPR003594">
    <property type="entry name" value="HATPase_dom"/>
</dbReference>
<dbReference type="EC" id="2.7.13.3" evidence="2"/>
<organism evidence="13 14">
    <name type="scientific">Actinoplanes palleronii</name>
    <dbReference type="NCBI Taxonomy" id="113570"/>
    <lineage>
        <taxon>Bacteria</taxon>
        <taxon>Bacillati</taxon>
        <taxon>Actinomycetota</taxon>
        <taxon>Actinomycetes</taxon>
        <taxon>Micromonosporales</taxon>
        <taxon>Micromonosporaceae</taxon>
        <taxon>Actinoplanes</taxon>
    </lineage>
</organism>
<dbReference type="Gene3D" id="1.20.5.1930">
    <property type="match status" value="1"/>
</dbReference>
<keyword evidence="14" id="KW-1185">Reference proteome</keyword>
<dbReference type="PANTHER" id="PTHR24421">
    <property type="entry name" value="NITRATE/NITRITE SENSOR PROTEIN NARX-RELATED"/>
    <property type="match status" value="1"/>
</dbReference>
<dbReference type="Gene3D" id="3.30.565.10">
    <property type="entry name" value="Histidine kinase-like ATPase, C-terminal domain"/>
    <property type="match status" value="1"/>
</dbReference>
<name>A0ABQ4BFI8_9ACTN</name>
<evidence type="ECO:0000256" key="9">
    <source>
        <dbReference type="SAM" id="MobiDB-lite"/>
    </source>
</evidence>
<keyword evidence="7" id="KW-0067">ATP-binding</keyword>
<gene>
    <name evidence="13" type="ORF">Apa02nite_055490</name>
</gene>
<dbReference type="RefSeq" id="WP_239164628.1">
    <property type="nucleotide sequence ID" value="NZ_BAAATY010000019.1"/>
</dbReference>
<dbReference type="InterPro" id="IPR050482">
    <property type="entry name" value="Sensor_HK_TwoCompSys"/>
</dbReference>
<dbReference type="Pfam" id="PF07730">
    <property type="entry name" value="HisKA_3"/>
    <property type="match status" value="1"/>
</dbReference>
<dbReference type="InterPro" id="IPR011712">
    <property type="entry name" value="Sig_transdc_His_kin_sub3_dim/P"/>
</dbReference>
<feature type="region of interest" description="Disordered" evidence="9">
    <location>
        <begin position="353"/>
        <end position="406"/>
    </location>
</feature>
<keyword evidence="6 13" id="KW-0418">Kinase</keyword>
<protein>
    <recommendedName>
        <fullName evidence="2">histidine kinase</fullName>
        <ecNumber evidence="2">2.7.13.3</ecNumber>
    </recommendedName>
</protein>
<evidence type="ECO:0000256" key="3">
    <source>
        <dbReference type="ARBA" id="ARBA00022553"/>
    </source>
</evidence>
<feature type="transmembrane region" description="Helical" evidence="10">
    <location>
        <begin position="122"/>
        <end position="140"/>
    </location>
</feature>
<evidence type="ECO:0000313" key="14">
    <source>
        <dbReference type="Proteomes" id="UP000624709"/>
    </source>
</evidence>
<keyword evidence="10" id="KW-1133">Transmembrane helix</keyword>
<evidence type="ECO:0000313" key="13">
    <source>
        <dbReference type="EMBL" id="GIE69441.1"/>
    </source>
</evidence>
<evidence type="ECO:0000259" key="12">
    <source>
        <dbReference type="Pfam" id="PF07730"/>
    </source>
</evidence>
<feature type="transmembrane region" description="Helical" evidence="10">
    <location>
        <begin position="97"/>
        <end position="115"/>
    </location>
</feature>
<comment type="catalytic activity">
    <reaction evidence="1">
        <text>ATP + protein L-histidine = ADP + protein N-phospho-L-histidine.</text>
        <dbReference type="EC" id="2.7.13.3"/>
    </reaction>
</comment>
<feature type="domain" description="Histidine kinase/HSP90-like ATPase" evidence="11">
    <location>
        <begin position="312"/>
        <end position="403"/>
    </location>
</feature>
<feature type="transmembrane region" description="Helical" evidence="10">
    <location>
        <begin position="61"/>
        <end position="91"/>
    </location>
</feature>
<keyword evidence="10" id="KW-0812">Transmembrane</keyword>
<dbReference type="SUPFAM" id="SSF55874">
    <property type="entry name" value="ATPase domain of HSP90 chaperone/DNA topoisomerase II/histidine kinase"/>
    <property type="match status" value="1"/>
</dbReference>